<name>K0SGL4_THAOC</name>
<feature type="non-terminal residue" evidence="2">
    <location>
        <position position="81"/>
    </location>
</feature>
<dbReference type="EMBL" id="AGNL01016052">
    <property type="protein sequence ID" value="EJK65283.1"/>
    <property type="molecule type" value="Genomic_DNA"/>
</dbReference>
<keyword evidence="3" id="KW-1185">Reference proteome</keyword>
<protein>
    <submittedName>
        <fullName evidence="2">Uncharacterized protein</fullName>
    </submittedName>
</protein>
<accession>K0SGL4</accession>
<feature type="compositionally biased region" description="Polar residues" evidence="1">
    <location>
        <begin position="17"/>
        <end position="26"/>
    </location>
</feature>
<evidence type="ECO:0000313" key="2">
    <source>
        <dbReference type="EMBL" id="EJK65283.1"/>
    </source>
</evidence>
<evidence type="ECO:0000313" key="3">
    <source>
        <dbReference type="Proteomes" id="UP000266841"/>
    </source>
</evidence>
<proteinExistence type="predicted"/>
<evidence type="ECO:0000256" key="1">
    <source>
        <dbReference type="SAM" id="MobiDB-lite"/>
    </source>
</evidence>
<reference evidence="2 3" key="1">
    <citation type="journal article" date="2012" name="Genome Biol.">
        <title>Genome and low-iron response of an oceanic diatom adapted to chronic iron limitation.</title>
        <authorList>
            <person name="Lommer M."/>
            <person name="Specht M."/>
            <person name="Roy A.S."/>
            <person name="Kraemer L."/>
            <person name="Andreson R."/>
            <person name="Gutowska M.A."/>
            <person name="Wolf J."/>
            <person name="Bergner S.V."/>
            <person name="Schilhabel M.B."/>
            <person name="Klostermeier U.C."/>
            <person name="Beiko R.G."/>
            <person name="Rosenstiel P."/>
            <person name="Hippler M."/>
            <person name="Laroche J."/>
        </authorList>
    </citation>
    <scope>NUCLEOTIDE SEQUENCE [LARGE SCALE GENOMIC DNA]</scope>
    <source>
        <strain evidence="2 3">CCMP1005</strain>
    </source>
</reference>
<gene>
    <name evidence="2" type="ORF">THAOC_13873</name>
</gene>
<feature type="compositionally biased region" description="Low complexity" evidence="1">
    <location>
        <begin position="27"/>
        <end position="39"/>
    </location>
</feature>
<dbReference type="Proteomes" id="UP000266841">
    <property type="component" value="Unassembled WGS sequence"/>
</dbReference>
<organism evidence="2 3">
    <name type="scientific">Thalassiosira oceanica</name>
    <name type="common">Marine diatom</name>
    <dbReference type="NCBI Taxonomy" id="159749"/>
    <lineage>
        <taxon>Eukaryota</taxon>
        <taxon>Sar</taxon>
        <taxon>Stramenopiles</taxon>
        <taxon>Ochrophyta</taxon>
        <taxon>Bacillariophyta</taxon>
        <taxon>Coscinodiscophyceae</taxon>
        <taxon>Thalassiosirophycidae</taxon>
        <taxon>Thalassiosirales</taxon>
        <taxon>Thalassiosiraceae</taxon>
        <taxon>Thalassiosira</taxon>
    </lineage>
</organism>
<sequence>MNVDTSAPVGGHYRRYNSPQNQQTTSNAGNAPAYRGAAAKQGGRTTDLHKACSSPSSSLSKLRATLLALGKSSAAVKDQDG</sequence>
<dbReference type="AlphaFoldDB" id="K0SGL4"/>
<feature type="region of interest" description="Disordered" evidence="1">
    <location>
        <begin position="1"/>
        <end position="57"/>
    </location>
</feature>
<comment type="caution">
    <text evidence="2">The sequence shown here is derived from an EMBL/GenBank/DDBJ whole genome shotgun (WGS) entry which is preliminary data.</text>
</comment>